<dbReference type="SUPFAM" id="SSF47413">
    <property type="entry name" value="lambda repressor-like DNA-binding domains"/>
    <property type="match status" value="1"/>
</dbReference>
<dbReference type="InterPro" id="IPR010982">
    <property type="entry name" value="Lambda_DNA-bd_dom_sf"/>
</dbReference>
<evidence type="ECO:0000313" key="4">
    <source>
        <dbReference type="Proteomes" id="UP000714380"/>
    </source>
</evidence>
<dbReference type="InterPro" id="IPR001387">
    <property type="entry name" value="Cro/C1-type_HTH"/>
</dbReference>
<dbReference type="CDD" id="cd00093">
    <property type="entry name" value="HTH_XRE"/>
    <property type="match status" value="1"/>
</dbReference>
<accession>A0ABS7ZPU3</accession>
<feature type="compositionally biased region" description="Polar residues" evidence="1">
    <location>
        <begin position="99"/>
        <end position="109"/>
    </location>
</feature>
<evidence type="ECO:0000259" key="2">
    <source>
        <dbReference type="PROSITE" id="PS50943"/>
    </source>
</evidence>
<name>A0ABS7ZPU3_9GAMM</name>
<proteinExistence type="predicted"/>
<dbReference type="RefSeq" id="WP_225673957.1">
    <property type="nucleotide sequence ID" value="NZ_JAEDAH010000043.1"/>
</dbReference>
<comment type="caution">
    <text evidence="3">The sequence shown here is derived from an EMBL/GenBank/DDBJ whole genome shotgun (WGS) entry which is preliminary data.</text>
</comment>
<feature type="compositionally biased region" description="Basic and acidic residues" evidence="1">
    <location>
        <begin position="124"/>
        <end position="140"/>
    </location>
</feature>
<protein>
    <submittedName>
        <fullName evidence="3">Helix-turn-helix transcriptional regulator</fullName>
    </submittedName>
</protein>
<dbReference type="Pfam" id="PF13560">
    <property type="entry name" value="HTH_31"/>
    <property type="match status" value="1"/>
</dbReference>
<organism evidence="3 4">
    <name type="scientific">Thalassolituus marinus</name>
    <dbReference type="NCBI Taxonomy" id="671053"/>
    <lineage>
        <taxon>Bacteria</taxon>
        <taxon>Pseudomonadati</taxon>
        <taxon>Pseudomonadota</taxon>
        <taxon>Gammaproteobacteria</taxon>
        <taxon>Oceanospirillales</taxon>
        <taxon>Oceanospirillaceae</taxon>
        <taxon>Thalassolituus</taxon>
    </lineage>
</organism>
<dbReference type="Gene3D" id="1.10.260.40">
    <property type="entry name" value="lambda repressor-like DNA-binding domains"/>
    <property type="match status" value="1"/>
</dbReference>
<reference evidence="3 4" key="1">
    <citation type="submission" date="2020-12" db="EMBL/GenBank/DDBJ databases">
        <title>Novel Thalassolituus-related marine hydrocarbonoclastic bacteria mediated algae-derived hydrocarbons mineralization in twilight zone of the northern South China Sea.</title>
        <authorList>
            <person name="Dong C."/>
        </authorList>
    </citation>
    <scope>NUCLEOTIDE SEQUENCE [LARGE SCALE GENOMIC DNA]</scope>
    <source>
        <strain evidence="3 4">IMCC1826</strain>
    </source>
</reference>
<sequence>MSDSKKRQAVVFPKEMKILQQLGENIRLAMKRRRITQTMVAERTGLSKPTLRNIERGESTVSIGHYLRVLAVLGLADDLGRVALDDELGRKLQDIALQSSKPTARQTEASIAKLGKPSVAEGDSSDRVKLLMKMARERSGDPGNGQTGRDGVAEDE</sequence>
<evidence type="ECO:0000313" key="3">
    <source>
        <dbReference type="EMBL" id="MCA6063700.1"/>
    </source>
</evidence>
<dbReference type="PROSITE" id="PS50943">
    <property type="entry name" value="HTH_CROC1"/>
    <property type="match status" value="1"/>
</dbReference>
<dbReference type="EMBL" id="JAEDAH010000043">
    <property type="protein sequence ID" value="MCA6063700.1"/>
    <property type="molecule type" value="Genomic_DNA"/>
</dbReference>
<gene>
    <name evidence="3" type="ORF">I9W95_08770</name>
</gene>
<dbReference type="Proteomes" id="UP000714380">
    <property type="component" value="Unassembled WGS sequence"/>
</dbReference>
<keyword evidence="4" id="KW-1185">Reference proteome</keyword>
<evidence type="ECO:0000256" key="1">
    <source>
        <dbReference type="SAM" id="MobiDB-lite"/>
    </source>
</evidence>
<feature type="region of interest" description="Disordered" evidence="1">
    <location>
        <begin position="99"/>
        <end position="156"/>
    </location>
</feature>
<dbReference type="SMART" id="SM00530">
    <property type="entry name" value="HTH_XRE"/>
    <property type="match status" value="1"/>
</dbReference>
<feature type="domain" description="HTH cro/C1-type" evidence="2">
    <location>
        <begin position="26"/>
        <end position="79"/>
    </location>
</feature>